<organism evidence="2 3">
    <name type="scientific">Dothistroma septosporum (strain NZE10 / CBS 128990)</name>
    <name type="common">Red band needle blight fungus</name>
    <name type="synonym">Mycosphaerella pini</name>
    <dbReference type="NCBI Taxonomy" id="675120"/>
    <lineage>
        <taxon>Eukaryota</taxon>
        <taxon>Fungi</taxon>
        <taxon>Dikarya</taxon>
        <taxon>Ascomycota</taxon>
        <taxon>Pezizomycotina</taxon>
        <taxon>Dothideomycetes</taxon>
        <taxon>Dothideomycetidae</taxon>
        <taxon>Mycosphaerellales</taxon>
        <taxon>Mycosphaerellaceae</taxon>
        <taxon>Dothistroma</taxon>
    </lineage>
</organism>
<accession>N1PLY5</accession>
<evidence type="ECO:0000313" key="2">
    <source>
        <dbReference type="EMBL" id="EME44361.1"/>
    </source>
</evidence>
<evidence type="ECO:0000313" key="3">
    <source>
        <dbReference type="Proteomes" id="UP000016933"/>
    </source>
</evidence>
<dbReference type="EMBL" id="KB446539">
    <property type="protein sequence ID" value="EME44361.1"/>
    <property type="molecule type" value="Genomic_DNA"/>
</dbReference>
<protein>
    <submittedName>
        <fullName evidence="2">Uncharacterized protein</fullName>
    </submittedName>
</protein>
<feature type="compositionally biased region" description="Basic and acidic residues" evidence="1">
    <location>
        <begin position="59"/>
        <end position="83"/>
    </location>
</feature>
<name>N1PLY5_DOTSN</name>
<feature type="region of interest" description="Disordered" evidence="1">
    <location>
        <begin position="59"/>
        <end position="91"/>
    </location>
</feature>
<evidence type="ECO:0000256" key="1">
    <source>
        <dbReference type="SAM" id="MobiDB-lite"/>
    </source>
</evidence>
<reference evidence="2 3" key="2">
    <citation type="journal article" date="2012" name="PLoS Pathog.">
        <title>Diverse lifestyles and strategies of plant pathogenesis encoded in the genomes of eighteen Dothideomycetes fungi.</title>
        <authorList>
            <person name="Ohm R.A."/>
            <person name="Feau N."/>
            <person name="Henrissat B."/>
            <person name="Schoch C.L."/>
            <person name="Horwitz B.A."/>
            <person name="Barry K.W."/>
            <person name="Condon B.J."/>
            <person name="Copeland A.C."/>
            <person name="Dhillon B."/>
            <person name="Glaser F."/>
            <person name="Hesse C.N."/>
            <person name="Kosti I."/>
            <person name="LaButti K."/>
            <person name="Lindquist E.A."/>
            <person name="Lucas S."/>
            <person name="Salamov A.A."/>
            <person name="Bradshaw R.E."/>
            <person name="Ciuffetti L."/>
            <person name="Hamelin R.C."/>
            <person name="Kema G.H.J."/>
            <person name="Lawrence C."/>
            <person name="Scott J.A."/>
            <person name="Spatafora J.W."/>
            <person name="Turgeon B.G."/>
            <person name="de Wit P.J.G.M."/>
            <person name="Zhong S."/>
            <person name="Goodwin S.B."/>
            <person name="Grigoriev I.V."/>
        </authorList>
    </citation>
    <scope>NUCLEOTIDE SEQUENCE [LARGE SCALE GENOMIC DNA]</scope>
    <source>
        <strain evidence="3">NZE10 / CBS 128990</strain>
    </source>
</reference>
<dbReference type="Proteomes" id="UP000016933">
    <property type="component" value="Unassembled WGS sequence"/>
</dbReference>
<reference evidence="3" key="1">
    <citation type="journal article" date="2012" name="PLoS Genet.">
        <title>The genomes of the fungal plant pathogens Cladosporium fulvum and Dothistroma septosporum reveal adaptation to different hosts and lifestyles but also signatures of common ancestry.</title>
        <authorList>
            <person name="de Wit P.J.G.M."/>
            <person name="van der Burgt A."/>
            <person name="Oekmen B."/>
            <person name="Stergiopoulos I."/>
            <person name="Abd-Elsalam K.A."/>
            <person name="Aerts A.L."/>
            <person name="Bahkali A.H."/>
            <person name="Beenen H.G."/>
            <person name="Chettri P."/>
            <person name="Cox M.P."/>
            <person name="Datema E."/>
            <person name="de Vries R.P."/>
            <person name="Dhillon B."/>
            <person name="Ganley A.R."/>
            <person name="Griffiths S.A."/>
            <person name="Guo Y."/>
            <person name="Hamelin R.C."/>
            <person name="Henrissat B."/>
            <person name="Kabir M.S."/>
            <person name="Jashni M.K."/>
            <person name="Kema G."/>
            <person name="Klaubauf S."/>
            <person name="Lapidus A."/>
            <person name="Levasseur A."/>
            <person name="Lindquist E."/>
            <person name="Mehrabi R."/>
            <person name="Ohm R.A."/>
            <person name="Owen T.J."/>
            <person name="Salamov A."/>
            <person name="Schwelm A."/>
            <person name="Schijlen E."/>
            <person name="Sun H."/>
            <person name="van den Burg H.A."/>
            <person name="van Ham R.C.H.J."/>
            <person name="Zhang S."/>
            <person name="Goodwin S.B."/>
            <person name="Grigoriev I.V."/>
            <person name="Collemare J."/>
            <person name="Bradshaw R.E."/>
        </authorList>
    </citation>
    <scope>NUCLEOTIDE SEQUENCE [LARGE SCALE GENOMIC DNA]</scope>
    <source>
        <strain evidence="3">NZE10 / CBS 128990</strain>
    </source>
</reference>
<dbReference type="AlphaFoldDB" id="N1PLY5"/>
<dbReference type="HOGENOM" id="CLU_2427013_0_0_1"/>
<gene>
    <name evidence="2" type="ORF">DOTSEDRAFT_72008</name>
</gene>
<keyword evidence="3" id="KW-1185">Reference proteome</keyword>
<sequence length="91" mass="10453">MPLIHDDPQYILTVRRSHRRPFVTGMACACGCACDYGVRCRQCGGRVVNRNYSGEAKESSEESRIDCSESTRRDQTPEDERQLLDYVNDYD</sequence>
<proteinExistence type="predicted"/>